<keyword evidence="2" id="KW-1185">Reference proteome</keyword>
<proteinExistence type="predicted"/>
<reference evidence="1" key="1">
    <citation type="submission" date="2021-11" db="EMBL/GenBank/DDBJ databases">
        <title>Genome sequence.</title>
        <authorList>
            <person name="Sun Q."/>
        </authorList>
    </citation>
    <scope>NUCLEOTIDE SEQUENCE</scope>
    <source>
        <strain evidence="1">JC740</strain>
    </source>
</reference>
<accession>A0ABS8NGX8</accession>
<name>A0ABS8NGX8_9BACT</name>
<dbReference type="Pfam" id="PF10029">
    <property type="entry name" value="DUF2271"/>
    <property type="match status" value="1"/>
</dbReference>
<dbReference type="PIRSF" id="PIRSF014995">
    <property type="entry name" value="UCP014995"/>
    <property type="match status" value="1"/>
</dbReference>
<evidence type="ECO:0000313" key="2">
    <source>
        <dbReference type="Proteomes" id="UP001430306"/>
    </source>
</evidence>
<sequence>MLKRFLLIVGVALFSVGRARSEDWQASVEIPRLNVSEYHRPYVAIWIQDEKRKCVANLAVWYQLTRSGEGEGTKWLPDLRQWWRRSGRSLQMPVDGISGATRPAGKHELTFDDQDKRFSGLSAGKYSVVVEASREVGGRELIELPFTWPSDKPQKLSASGKEELGEITFVIPATESLSQN</sequence>
<protein>
    <submittedName>
        <fullName evidence="1">DUF2271 domain-containing protein</fullName>
    </submittedName>
</protein>
<dbReference type="InterPro" id="IPR014469">
    <property type="entry name" value="DUF2271"/>
</dbReference>
<organism evidence="1 2">
    <name type="scientific">Rhodopirellula halodulae</name>
    <dbReference type="NCBI Taxonomy" id="2894198"/>
    <lineage>
        <taxon>Bacteria</taxon>
        <taxon>Pseudomonadati</taxon>
        <taxon>Planctomycetota</taxon>
        <taxon>Planctomycetia</taxon>
        <taxon>Pirellulales</taxon>
        <taxon>Pirellulaceae</taxon>
        <taxon>Rhodopirellula</taxon>
    </lineage>
</organism>
<gene>
    <name evidence="1" type="ORF">LOC71_11050</name>
</gene>
<dbReference type="EMBL" id="JAJKFW010000022">
    <property type="protein sequence ID" value="MCC9642813.1"/>
    <property type="molecule type" value="Genomic_DNA"/>
</dbReference>
<evidence type="ECO:0000313" key="1">
    <source>
        <dbReference type="EMBL" id="MCC9642813.1"/>
    </source>
</evidence>
<comment type="caution">
    <text evidence="1">The sequence shown here is derived from an EMBL/GenBank/DDBJ whole genome shotgun (WGS) entry which is preliminary data.</text>
</comment>
<dbReference type="Proteomes" id="UP001430306">
    <property type="component" value="Unassembled WGS sequence"/>
</dbReference>